<comment type="caution">
    <text evidence="1">The sequence shown here is derived from an EMBL/GenBank/DDBJ whole genome shotgun (WGS) entry which is preliminary data.</text>
</comment>
<dbReference type="InterPro" id="IPR021233">
    <property type="entry name" value="DUF2783"/>
</dbReference>
<evidence type="ECO:0008006" key="3">
    <source>
        <dbReference type="Google" id="ProtNLM"/>
    </source>
</evidence>
<evidence type="ECO:0000313" key="1">
    <source>
        <dbReference type="EMBL" id="MBB3017363.1"/>
    </source>
</evidence>
<name>A0A7W4YVU9_9HYPH</name>
<accession>A0A7W4YVU9</accession>
<dbReference type="AlphaFoldDB" id="A0A7W4YVU9"/>
<gene>
    <name evidence="1" type="ORF">FHR70_000403</name>
</gene>
<protein>
    <recommendedName>
        <fullName evidence="3">DUF2783 domain-containing protein</fullName>
    </recommendedName>
</protein>
<organism evidence="1 2">
    <name type="scientific">Microvirga lupini</name>
    <dbReference type="NCBI Taxonomy" id="420324"/>
    <lineage>
        <taxon>Bacteria</taxon>
        <taxon>Pseudomonadati</taxon>
        <taxon>Pseudomonadota</taxon>
        <taxon>Alphaproteobacteria</taxon>
        <taxon>Hyphomicrobiales</taxon>
        <taxon>Methylobacteriaceae</taxon>
        <taxon>Microvirga</taxon>
    </lineage>
</organism>
<sequence>MSTLVTESRFIDPDRAYRALIEAHRGLSEEESAALNSRLVLILANHICEHVALQEAIALAKQSMESLDTASE</sequence>
<proteinExistence type="predicted"/>
<dbReference type="Pfam" id="PF10932">
    <property type="entry name" value="DUF2783"/>
    <property type="match status" value="1"/>
</dbReference>
<keyword evidence="2" id="KW-1185">Reference proteome</keyword>
<dbReference type="Proteomes" id="UP000532010">
    <property type="component" value="Unassembled WGS sequence"/>
</dbReference>
<dbReference type="EMBL" id="JACHWB010000001">
    <property type="protein sequence ID" value="MBB3017363.1"/>
    <property type="molecule type" value="Genomic_DNA"/>
</dbReference>
<reference evidence="1 2" key="1">
    <citation type="submission" date="2020-08" db="EMBL/GenBank/DDBJ databases">
        <title>The Agave Microbiome: Exploring the role of microbial communities in plant adaptations to desert environments.</title>
        <authorList>
            <person name="Partida-Martinez L.P."/>
        </authorList>
    </citation>
    <scope>NUCLEOTIDE SEQUENCE [LARGE SCALE GENOMIC DNA]</scope>
    <source>
        <strain evidence="1 2">AT3.9</strain>
    </source>
</reference>
<dbReference type="RefSeq" id="WP_183446582.1">
    <property type="nucleotide sequence ID" value="NZ_JACHWB010000001.1"/>
</dbReference>
<evidence type="ECO:0000313" key="2">
    <source>
        <dbReference type="Proteomes" id="UP000532010"/>
    </source>
</evidence>